<comment type="subcellular location">
    <subcellularLocation>
        <location evidence="1">Secreted</location>
    </subcellularLocation>
</comment>
<dbReference type="InterPro" id="IPR044913">
    <property type="entry name" value="P_trefoil_dom_sf"/>
</dbReference>
<evidence type="ECO:0000256" key="8">
    <source>
        <dbReference type="PROSITE-ProRule" id="PRU00779"/>
    </source>
</evidence>
<keyword evidence="3" id="KW-0732">Signal</keyword>
<dbReference type="GO" id="GO:0005615">
    <property type="term" value="C:extracellular space"/>
    <property type="evidence" value="ECO:0007669"/>
    <property type="project" value="TreeGrafter"/>
</dbReference>
<comment type="function">
    <text evidence="6">Inhibits gastrointestinal motility and gastric acid secretion. Could function as a structural component of gastric mucus, possibly by stabilizing glycoproteins in the mucus gel through interactions with carbohydrate side chains.</text>
</comment>
<dbReference type="GO" id="GO:0060455">
    <property type="term" value="P:negative regulation of gastric acid secretion"/>
    <property type="evidence" value="ECO:0007669"/>
    <property type="project" value="TreeGrafter"/>
</dbReference>
<keyword evidence="2" id="KW-0964">Secreted</keyword>
<dbReference type="GO" id="GO:0030277">
    <property type="term" value="P:maintenance of gastrointestinal epithelium"/>
    <property type="evidence" value="ECO:0007669"/>
    <property type="project" value="TreeGrafter"/>
</dbReference>
<dbReference type="InterPro" id="IPR000519">
    <property type="entry name" value="P_trefoil_dom"/>
</dbReference>
<feature type="disulfide bond" evidence="8">
    <location>
        <begin position="110"/>
        <end position="125"/>
    </location>
</feature>
<feature type="domain" description="P-type" evidence="9">
    <location>
        <begin position="48"/>
        <end position="92"/>
    </location>
</feature>
<evidence type="ECO:0000256" key="2">
    <source>
        <dbReference type="ARBA" id="ARBA00022525"/>
    </source>
</evidence>
<dbReference type="PROSITE" id="PS51448">
    <property type="entry name" value="P_TREFOIL_2"/>
    <property type="match status" value="2"/>
</dbReference>
<feature type="non-terminal residue" evidence="10">
    <location>
        <position position="1"/>
    </location>
</feature>
<reference evidence="11" key="1">
    <citation type="journal article" date="2019" name="IScience">
        <title>Narwhal Genome Reveals Long-Term Low Genetic Diversity despite Current Large Abundance Size.</title>
        <authorList>
            <person name="Westbury M.V."/>
            <person name="Petersen B."/>
            <person name="Garde E."/>
            <person name="Heide-Jorgensen M.P."/>
            <person name="Lorenzen E.D."/>
        </authorList>
    </citation>
    <scope>NUCLEOTIDE SEQUENCE [LARGE SCALE GENOMIC DNA]</scope>
</reference>
<dbReference type="Gene3D" id="4.10.110.10">
    <property type="entry name" value="Spasmolytic Protein, domain 1"/>
    <property type="match status" value="2"/>
</dbReference>
<dbReference type="Pfam" id="PF00088">
    <property type="entry name" value="Trefoil"/>
    <property type="match status" value="2"/>
</dbReference>
<dbReference type="GO" id="GO:0031723">
    <property type="term" value="F:CXCR4 chemokine receptor binding"/>
    <property type="evidence" value="ECO:0007669"/>
    <property type="project" value="TreeGrafter"/>
</dbReference>
<dbReference type="SMART" id="SM00018">
    <property type="entry name" value="PD"/>
    <property type="match status" value="2"/>
</dbReference>
<evidence type="ECO:0000313" key="11">
    <source>
        <dbReference type="Proteomes" id="UP000308365"/>
    </source>
</evidence>
<dbReference type="InterPro" id="IPR017994">
    <property type="entry name" value="P_trefoil_chordata"/>
</dbReference>
<gene>
    <name evidence="10" type="ORF">EI555_012557</name>
</gene>
<dbReference type="GO" id="GO:0070098">
    <property type="term" value="P:chemokine-mediated signaling pathway"/>
    <property type="evidence" value="ECO:0007669"/>
    <property type="project" value="TreeGrafter"/>
</dbReference>
<feature type="disulfide bond" evidence="8">
    <location>
        <begin position="100"/>
        <end position="126"/>
    </location>
</feature>
<organism evidence="10 11">
    <name type="scientific">Monodon monoceros</name>
    <name type="common">Narwhal</name>
    <name type="synonym">Ceratodon monodon</name>
    <dbReference type="NCBI Taxonomy" id="40151"/>
    <lineage>
        <taxon>Eukaryota</taxon>
        <taxon>Metazoa</taxon>
        <taxon>Chordata</taxon>
        <taxon>Craniata</taxon>
        <taxon>Vertebrata</taxon>
        <taxon>Euteleostomi</taxon>
        <taxon>Mammalia</taxon>
        <taxon>Eutheria</taxon>
        <taxon>Laurasiatheria</taxon>
        <taxon>Artiodactyla</taxon>
        <taxon>Whippomorpha</taxon>
        <taxon>Cetacea</taxon>
        <taxon>Odontoceti</taxon>
        <taxon>Monodontidae</taxon>
        <taxon>Monodon</taxon>
    </lineage>
</organism>
<name>A0A4U1F937_MONMO</name>
<feature type="disulfide bond" evidence="8">
    <location>
        <begin position="71"/>
        <end position="88"/>
    </location>
</feature>
<keyword evidence="4" id="KW-0677">Repeat</keyword>
<evidence type="ECO:0000256" key="5">
    <source>
        <dbReference type="ARBA" id="ARBA00023157"/>
    </source>
</evidence>
<evidence type="ECO:0000313" key="10">
    <source>
        <dbReference type="EMBL" id="TKC46015.1"/>
    </source>
</evidence>
<evidence type="ECO:0000256" key="6">
    <source>
        <dbReference type="ARBA" id="ARBA00043900"/>
    </source>
</evidence>
<feature type="disulfide bond" evidence="8">
    <location>
        <begin position="61"/>
        <end position="76"/>
    </location>
</feature>
<dbReference type="InterPro" id="IPR017957">
    <property type="entry name" value="P_trefoil_CS"/>
</dbReference>
<dbReference type="FunFam" id="4.10.110.10:FF:000001">
    <property type="entry name" value="Trefoil factor 3"/>
    <property type="match status" value="1"/>
</dbReference>
<dbReference type="PANTHER" id="PTHR13826">
    <property type="entry name" value="INTESTINAL TREFOIL FACTOR-RELATED"/>
    <property type="match status" value="1"/>
</dbReference>
<proteinExistence type="predicted"/>
<dbReference type="FunFam" id="4.10.110.10:FF:000005">
    <property type="entry name" value="Trefoil factor 2"/>
    <property type="match status" value="1"/>
</dbReference>
<dbReference type="SUPFAM" id="SSF57492">
    <property type="entry name" value="Trefoil"/>
    <property type="match status" value="2"/>
</dbReference>
<dbReference type="Proteomes" id="UP000308365">
    <property type="component" value="Unassembled WGS sequence"/>
</dbReference>
<protein>
    <recommendedName>
        <fullName evidence="7">Trefoil factor 2</fullName>
    </recommendedName>
</protein>
<dbReference type="AlphaFoldDB" id="A0A4U1F937"/>
<feature type="domain" description="P-type" evidence="9">
    <location>
        <begin position="98"/>
        <end position="141"/>
    </location>
</feature>
<accession>A0A4U1F937</accession>
<evidence type="ECO:0000256" key="3">
    <source>
        <dbReference type="ARBA" id="ARBA00022729"/>
    </source>
</evidence>
<evidence type="ECO:0000256" key="4">
    <source>
        <dbReference type="ARBA" id="ARBA00022737"/>
    </source>
</evidence>
<dbReference type="PROSITE" id="PS00025">
    <property type="entry name" value="P_TREFOIL_1"/>
    <property type="match status" value="1"/>
</dbReference>
<dbReference type="EMBL" id="RWIC01000292">
    <property type="protein sequence ID" value="TKC46015.1"/>
    <property type="molecule type" value="Genomic_DNA"/>
</dbReference>
<feature type="disulfide bond" evidence="8">
    <location>
        <begin position="120"/>
        <end position="137"/>
    </location>
</feature>
<evidence type="ECO:0000259" key="9">
    <source>
        <dbReference type="PROSITE" id="PS51448"/>
    </source>
</evidence>
<dbReference type="PANTHER" id="PTHR13826:SF17">
    <property type="entry name" value="TREFOIL FACTOR 2"/>
    <property type="match status" value="1"/>
</dbReference>
<dbReference type="CDD" id="cd00111">
    <property type="entry name" value="Trefoil"/>
    <property type="match status" value="2"/>
</dbReference>
<dbReference type="PRINTS" id="PR00680">
    <property type="entry name" value="PTREFOIL"/>
</dbReference>
<comment type="caution">
    <text evidence="10">The sequence shown here is derived from an EMBL/GenBank/DDBJ whole genome shotgun (WGS) entry which is preliminary data.</text>
</comment>
<sequence>DTGWFKYDQDKTAFPRVGVALLGGPGCARGLGAGVGGWLSQGLSADPCQCSRVSTKNRLNCGFPGISSDQCFSASCCFDSSIPGVPWCFKPLPKEELEECVMEVSARKNCGYPGISPEECASRKCCFSDTIPQVPWCFFPLSVQGNVQFLDKDGSRGQWELGQGRS</sequence>
<comment type="caution">
    <text evidence="8">Lacks conserved residue(s) required for the propagation of feature annotation.</text>
</comment>
<keyword evidence="5 8" id="KW-1015">Disulfide bond</keyword>
<evidence type="ECO:0000256" key="7">
    <source>
        <dbReference type="ARBA" id="ARBA00044091"/>
    </source>
</evidence>
<evidence type="ECO:0000256" key="1">
    <source>
        <dbReference type="ARBA" id="ARBA00004613"/>
    </source>
</evidence>